<gene>
    <name evidence="2" type="ORF">CALMAC_LOCUS19912</name>
</gene>
<protein>
    <submittedName>
        <fullName evidence="2">Uncharacterized protein</fullName>
    </submittedName>
</protein>
<dbReference type="AlphaFoldDB" id="A0A653DRS7"/>
<feature type="compositionally biased region" description="Polar residues" evidence="1">
    <location>
        <begin position="89"/>
        <end position="108"/>
    </location>
</feature>
<dbReference type="Proteomes" id="UP000410492">
    <property type="component" value="Unassembled WGS sequence"/>
</dbReference>
<feature type="region of interest" description="Disordered" evidence="1">
    <location>
        <begin position="127"/>
        <end position="164"/>
    </location>
</feature>
<evidence type="ECO:0000313" key="2">
    <source>
        <dbReference type="EMBL" id="VEN62943.1"/>
    </source>
</evidence>
<evidence type="ECO:0000313" key="3">
    <source>
        <dbReference type="Proteomes" id="UP000410492"/>
    </source>
</evidence>
<dbReference type="EMBL" id="CAACVG010014243">
    <property type="protein sequence ID" value="VEN62943.1"/>
    <property type="molecule type" value="Genomic_DNA"/>
</dbReference>
<feature type="region of interest" description="Disordered" evidence="1">
    <location>
        <begin position="60"/>
        <end position="108"/>
    </location>
</feature>
<sequence length="228" mass="24719">MTFIRGYRRSYVVPNSTKCLDVSWPYSVSPSSGIIQPIQVMGTPHHQIDINHKEFAKVSKHPSVDGSHHSASPTSNHLLTPKMEDIKSDGSSMGMQSSPPQGHSVTPQHFSPAAAEMPRQTVLMWGSNHMQHPSPVSSTRSPVDSSGEYPPMSQPPPTTDGCMEIPAHHQEMCKWSSEPAETTPPGGGITKQEVVSVQSEGGAGSPHQHHSSHHNQHHNSASRVVMVL</sequence>
<proteinExistence type="predicted"/>
<accession>A0A653DRS7</accession>
<name>A0A653DRS7_CALMS</name>
<reference evidence="2 3" key="1">
    <citation type="submission" date="2019-01" db="EMBL/GenBank/DDBJ databases">
        <authorList>
            <person name="Sayadi A."/>
        </authorList>
    </citation>
    <scope>NUCLEOTIDE SEQUENCE [LARGE SCALE GENOMIC DNA]</scope>
</reference>
<dbReference type="OrthoDB" id="6099906at2759"/>
<feature type="region of interest" description="Disordered" evidence="1">
    <location>
        <begin position="197"/>
        <end position="228"/>
    </location>
</feature>
<feature type="compositionally biased region" description="Polar residues" evidence="1">
    <location>
        <begin position="69"/>
        <end position="78"/>
    </location>
</feature>
<feature type="compositionally biased region" description="Polar residues" evidence="1">
    <location>
        <begin position="128"/>
        <end position="144"/>
    </location>
</feature>
<organism evidence="2 3">
    <name type="scientific">Callosobruchus maculatus</name>
    <name type="common">Southern cowpea weevil</name>
    <name type="synonym">Pulse bruchid</name>
    <dbReference type="NCBI Taxonomy" id="64391"/>
    <lineage>
        <taxon>Eukaryota</taxon>
        <taxon>Metazoa</taxon>
        <taxon>Ecdysozoa</taxon>
        <taxon>Arthropoda</taxon>
        <taxon>Hexapoda</taxon>
        <taxon>Insecta</taxon>
        <taxon>Pterygota</taxon>
        <taxon>Neoptera</taxon>
        <taxon>Endopterygota</taxon>
        <taxon>Coleoptera</taxon>
        <taxon>Polyphaga</taxon>
        <taxon>Cucujiformia</taxon>
        <taxon>Chrysomeloidea</taxon>
        <taxon>Chrysomelidae</taxon>
        <taxon>Bruchinae</taxon>
        <taxon>Bruchini</taxon>
        <taxon>Callosobruchus</taxon>
    </lineage>
</organism>
<evidence type="ECO:0000256" key="1">
    <source>
        <dbReference type="SAM" id="MobiDB-lite"/>
    </source>
</evidence>
<keyword evidence="3" id="KW-1185">Reference proteome</keyword>
<feature type="compositionally biased region" description="Basic residues" evidence="1">
    <location>
        <begin position="207"/>
        <end position="217"/>
    </location>
</feature>